<dbReference type="AlphaFoldDB" id="A0A1H0GRJ6"/>
<keyword evidence="2" id="KW-1185">Reference proteome</keyword>
<sequence>MPFFSKKRHFFVIFTSMRFLLSAILFFFSQVISLQNVQGKGVDTVSPYVSKSNFNTKKFYFNPPSKARTSLKKAFLEDLTFISHATNKQGSNPWFFLRGPERAPYVPLILIRYYQVFQNFGYAYIFDFLYPKHVFW</sequence>
<dbReference type="STRING" id="430522.BFS30_08465"/>
<accession>A0A1H0GRJ6</accession>
<protein>
    <submittedName>
        <fullName evidence="1">Uncharacterized protein</fullName>
    </submittedName>
</protein>
<name>A0A1H0GRJ6_9SPHI</name>
<evidence type="ECO:0000313" key="2">
    <source>
        <dbReference type="Proteomes" id="UP000183200"/>
    </source>
</evidence>
<evidence type="ECO:0000313" key="1">
    <source>
        <dbReference type="EMBL" id="SDO09454.1"/>
    </source>
</evidence>
<reference evidence="2" key="1">
    <citation type="submission" date="2016-10" db="EMBL/GenBank/DDBJ databases">
        <authorList>
            <person name="Varghese N."/>
            <person name="Submissions S."/>
        </authorList>
    </citation>
    <scope>NUCLEOTIDE SEQUENCE [LARGE SCALE GENOMIC DNA]</scope>
    <source>
        <strain evidence="2">DSM 19110</strain>
    </source>
</reference>
<gene>
    <name evidence="1" type="ORF">SAMN05421820_111227</name>
</gene>
<dbReference type="EMBL" id="FNGY01000011">
    <property type="protein sequence ID" value="SDO09454.1"/>
    <property type="molecule type" value="Genomic_DNA"/>
</dbReference>
<proteinExistence type="predicted"/>
<dbReference type="Proteomes" id="UP000183200">
    <property type="component" value="Unassembled WGS sequence"/>
</dbReference>
<organism evidence="1 2">
    <name type="scientific">Pedobacter steynii</name>
    <dbReference type="NCBI Taxonomy" id="430522"/>
    <lineage>
        <taxon>Bacteria</taxon>
        <taxon>Pseudomonadati</taxon>
        <taxon>Bacteroidota</taxon>
        <taxon>Sphingobacteriia</taxon>
        <taxon>Sphingobacteriales</taxon>
        <taxon>Sphingobacteriaceae</taxon>
        <taxon>Pedobacter</taxon>
    </lineage>
</organism>